<proteinExistence type="predicted"/>
<dbReference type="InterPro" id="IPR009778">
    <property type="entry name" value="ROF"/>
</dbReference>
<dbReference type="InterPro" id="IPR023534">
    <property type="entry name" value="Rof/RNase_P-like"/>
</dbReference>
<name>A0A653E9Q2_9PSED</name>
<dbReference type="Pfam" id="PF07073">
    <property type="entry name" value="ROF"/>
    <property type="match status" value="1"/>
</dbReference>
<reference evidence="1" key="1">
    <citation type="submission" date="2019-02" db="EMBL/GenBank/DDBJ databases">
        <authorList>
            <consortium name="Genoscope - CEA"/>
            <person name="William W."/>
        </authorList>
    </citation>
    <scope>NUCLEOTIDE SEQUENCE [LARGE SCALE GENOMIC DNA]</scope>
    <source>
        <strain evidence="1">YSy11</strain>
    </source>
</reference>
<dbReference type="RefSeq" id="WP_069898892.1">
    <property type="nucleotide sequence ID" value="NZ_LR215729.2"/>
</dbReference>
<protein>
    <submittedName>
        <fullName evidence="1">Transcriptional antiterminator</fullName>
    </submittedName>
</protein>
<evidence type="ECO:0000313" key="1">
    <source>
        <dbReference type="EMBL" id="VEV99464.1"/>
    </source>
</evidence>
<dbReference type="AlphaFoldDB" id="A0A653E9Q2"/>
<dbReference type="InterPro" id="IPR038626">
    <property type="entry name" value="Rof-like_sf"/>
</dbReference>
<organism evidence="1">
    <name type="scientific">Pseudomonas marincola</name>
    <dbReference type="NCBI Taxonomy" id="437900"/>
    <lineage>
        <taxon>Bacteria</taxon>
        <taxon>Pseudomonadati</taxon>
        <taxon>Pseudomonadota</taxon>
        <taxon>Gammaproteobacteria</taxon>
        <taxon>Pseudomonadales</taxon>
        <taxon>Pseudomonadaceae</taxon>
        <taxon>Pseudomonas</taxon>
    </lineage>
</organism>
<dbReference type="Gene3D" id="2.30.30.400">
    <property type="entry name" value="Rof-like"/>
    <property type="match status" value="1"/>
</dbReference>
<dbReference type="EMBL" id="LR215729">
    <property type="protein sequence ID" value="VEV99464.1"/>
    <property type="molecule type" value="Genomic_DNA"/>
</dbReference>
<gene>
    <name evidence="1" type="ORF">PMYSY11_4421</name>
</gene>
<dbReference type="SUPFAM" id="SSF101744">
    <property type="entry name" value="Rof/RNase P subunit-like"/>
    <property type="match status" value="1"/>
</dbReference>
<accession>A0A653E9Q2</accession>
<sequence>MSTYKPLNCDLYDYLEIACLHGYELLLELDDGSTLQARAVDTRTAPSKEEFLKLQNNEGAFELRLDRLVAITPTETRASFKRIELAGQFCSTDD</sequence>